<dbReference type="GO" id="GO:0005737">
    <property type="term" value="C:cytoplasm"/>
    <property type="evidence" value="ECO:0007669"/>
    <property type="project" value="UniProtKB-SubCell"/>
</dbReference>
<proteinExistence type="inferred from homology"/>
<dbReference type="PANTHER" id="PTHR46986">
    <property type="entry name" value="ENDORIBONUCLEASE YBEY, CHLOROPLASTIC"/>
    <property type="match status" value="1"/>
</dbReference>
<gene>
    <name evidence="7" type="primary">ybeY</name>
    <name evidence="8" type="ORF">A3K90_06550</name>
</gene>
<dbReference type="EC" id="3.1.-.-" evidence="7"/>
<dbReference type="RefSeq" id="WP_303681569.1">
    <property type="nucleotide sequence ID" value="NZ_LVWG01000029.1"/>
</dbReference>
<dbReference type="Gene3D" id="3.40.390.30">
    <property type="entry name" value="Metalloproteases ('zincins'), catalytic domain"/>
    <property type="match status" value="1"/>
</dbReference>
<evidence type="ECO:0000256" key="6">
    <source>
        <dbReference type="ARBA" id="ARBA00022833"/>
    </source>
</evidence>
<dbReference type="AlphaFoldDB" id="A0A165LRM2"/>
<feature type="binding site" evidence="7">
    <location>
        <position position="105"/>
    </location>
    <ligand>
        <name>Zn(2+)</name>
        <dbReference type="ChEBI" id="CHEBI:29105"/>
        <note>catalytic</note>
    </ligand>
</feature>
<keyword evidence="6 7" id="KW-0862">Zinc</keyword>
<evidence type="ECO:0000313" key="9">
    <source>
        <dbReference type="Proteomes" id="UP000076481"/>
    </source>
</evidence>
<organism evidence="8 9">
    <name type="scientific">Pelodictyon luteolum</name>
    <dbReference type="NCBI Taxonomy" id="1100"/>
    <lineage>
        <taxon>Bacteria</taxon>
        <taxon>Pseudomonadati</taxon>
        <taxon>Chlorobiota</taxon>
        <taxon>Chlorobiia</taxon>
        <taxon>Chlorobiales</taxon>
        <taxon>Chlorobiaceae</taxon>
        <taxon>Chlorobium/Pelodictyon group</taxon>
        <taxon>Pelodictyon</taxon>
    </lineage>
</organism>
<reference evidence="8 9" key="1">
    <citation type="submission" date="2016-03" db="EMBL/GenBank/DDBJ databases">
        <title>Speciation and ecological success in dimly lit waters: horizontal gene transfer in a green sulfur bacteria bloom unveiled by metagenomic assembly.</title>
        <authorList>
            <person name="Llorens-Mares T."/>
            <person name="Liu Z."/>
            <person name="Allen L.Z."/>
            <person name="Rusch D.B."/>
            <person name="Craig M.T."/>
            <person name="Dupont C.L."/>
            <person name="Bryant D.A."/>
            <person name="Casamayor E.O."/>
        </authorList>
    </citation>
    <scope>NUCLEOTIDE SEQUENCE [LARGE SCALE GENOMIC DNA]</scope>
    <source>
        <strain evidence="8">CIII</strain>
    </source>
</reference>
<evidence type="ECO:0000256" key="4">
    <source>
        <dbReference type="ARBA" id="ARBA00022759"/>
    </source>
</evidence>
<dbReference type="InterPro" id="IPR023091">
    <property type="entry name" value="MetalPrtase_cat_dom_sf_prd"/>
</dbReference>
<dbReference type="GO" id="GO:0006364">
    <property type="term" value="P:rRNA processing"/>
    <property type="evidence" value="ECO:0007669"/>
    <property type="project" value="UniProtKB-UniRule"/>
</dbReference>
<evidence type="ECO:0000313" key="8">
    <source>
        <dbReference type="EMBL" id="KZK74340.1"/>
    </source>
</evidence>
<dbReference type="PROSITE" id="PS01306">
    <property type="entry name" value="UPF0054"/>
    <property type="match status" value="1"/>
</dbReference>
<keyword evidence="4 7" id="KW-0255">Endonuclease</keyword>
<dbReference type="SUPFAM" id="SSF55486">
    <property type="entry name" value="Metalloproteases ('zincins'), catalytic domain"/>
    <property type="match status" value="1"/>
</dbReference>
<feature type="binding site" evidence="7">
    <location>
        <position position="109"/>
    </location>
    <ligand>
        <name>Zn(2+)</name>
        <dbReference type="ChEBI" id="CHEBI:29105"/>
        <note>catalytic</note>
    </ligand>
</feature>
<evidence type="ECO:0000256" key="1">
    <source>
        <dbReference type="ARBA" id="ARBA00010875"/>
    </source>
</evidence>
<dbReference type="GO" id="GO:0008270">
    <property type="term" value="F:zinc ion binding"/>
    <property type="evidence" value="ECO:0007669"/>
    <property type="project" value="UniProtKB-UniRule"/>
</dbReference>
<keyword evidence="5 7" id="KW-0378">Hydrolase</keyword>
<dbReference type="InterPro" id="IPR002036">
    <property type="entry name" value="YbeY"/>
</dbReference>
<dbReference type="Proteomes" id="UP000076481">
    <property type="component" value="Unassembled WGS sequence"/>
</dbReference>
<dbReference type="HAMAP" id="MF_00009">
    <property type="entry name" value="Endoribonucl_YbeY"/>
    <property type="match status" value="1"/>
</dbReference>
<feature type="binding site" evidence="7">
    <location>
        <position position="115"/>
    </location>
    <ligand>
        <name>Zn(2+)</name>
        <dbReference type="ChEBI" id="CHEBI:29105"/>
        <note>catalytic</note>
    </ligand>
</feature>
<dbReference type="Pfam" id="PF02130">
    <property type="entry name" value="YbeY"/>
    <property type="match status" value="1"/>
</dbReference>
<evidence type="ECO:0000256" key="3">
    <source>
        <dbReference type="ARBA" id="ARBA00022723"/>
    </source>
</evidence>
<comment type="cofactor">
    <cofactor evidence="7">
        <name>Zn(2+)</name>
        <dbReference type="ChEBI" id="CHEBI:29105"/>
    </cofactor>
    <text evidence="7">Binds 1 zinc ion.</text>
</comment>
<dbReference type="PANTHER" id="PTHR46986:SF1">
    <property type="entry name" value="ENDORIBONUCLEASE YBEY, CHLOROPLASTIC"/>
    <property type="match status" value="1"/>
</dbReference>
<keyword evidence="7" id="KW-0690">Ribosome biogenesis</keyword>
<comment type="caution">
    <text evidence="8">The sequence shown here is derived from an EMBL/GenBank/DDBJ whole genome shotgun (WGS) entry which is preliminary data.</text>
</comment>
<accession>A0A165LRM2</accession>
<dbReference type="GO" id="GO:0004222">
    <property type="term" value="F:metalloendopeptidase activity"/>
    <property type="evidence" value="ECO:0007669"/>
    <property type="project" value="InterPro"/>
</dbReference>
<protein>
    <recommendedName>
        <fullName evidence="7">Endoribonuclease YbeY</fullName>
        <ecNumber evidence="7">3.1.-.-</ecNumber>
    </recommendedName>
</protein>
<evidence type="ECO:0000256" key="2">
    <source>
        <dbReference type="ARBA" id="ARBA00022722"/>
    </source>
</evidence>
<comment type="similarity">
    <text evidence="1 7">Belongs to the endoribonuclease YbeY family.</text>
</comment>
<comment type="function">
    <text evidence="7">Single strand-specific metallo-endoribonuclease involved in late-stage 70S ribosome quality control and in maturation of the 3' terminus of the 16S rRNA.</text>
</comment>
<name>A0A165LRM2_PELLU</name>
<keyword evidence="2 7" id="KW-0540">Nuclease</keyword>
<keyword evidence="3 7" id="KW-0479">Metal-binding</keyword>
<keyword evidence="7" id="KW-0698">rRNA processing</keyword>
<evidence type="ECO:0000256" key="5">
    <source>
        <dbReference type="ARBA" id="ARBA00022801"/>
    </source>
</evidence>
<sequence>MQLQIHNTTRRKLDDALLCRAVETVIQGEGRHALGIAAVYCGSRMSRRINREYLQHDWPTDTISFPYGSGGNVEGEFYICLDVIEENARCFNTDFERELFRVTIHSVLHLAGYDDHLPEDRRRMTEREDSYLQQLFR</sequence>
<dbReference type="InterPro" id="IPR020549">
    <property type="entry name" value="YbeY_CS"/>
</dbReference>
<dbReference type="GO" id="GO:0004521">
    <property type="term" value="F:RNA endonuclease activity"/>
    <property type="evidence" value="ECO:0007669"/>
    <property type="project" value="UniProtKB-UniRule"/>
</dbReference>
<dbReference type="NCBIfam" id="TIGR00043">
    <property type="entry name" value="rRNA maturation RNase YbeY"/>
    <property type="match status" value="1"/>
</dbReference>
<dbReference type="EMBL" id="LVWG01000029">
    <property type="protein sequence ID" value="KZK74340.1"/>
    <property type="molecule type" value="Genomic_DNA"/>
</dbReference>
<comment type="subcellular location">
    <subcellularLocation>
        <location evidence="7">Cytoplasm</location>
    </subcellularLocation>
</comment>
<keyword evidence="7" id="KW-0963">Cytoplasm</keyword>
<evidence type="ECO:0000256" key="7">
    <source>
        <dbReference type="HAMAP-Rule" id="MF_00009"/>
    </source>
</evidence>